<accession>A0A8D2FIJ3</accession>
<reference evidence="1" key="1">
    <citation type="submission" date="2018-05" db="EMBL/GenBank/DDBJ databases">
        <title>Whole genome of Theropithecus gelada.</title>
        <authorList>
            <person name="Chiou K.L."/>
            <person name="Snyder-Mackler N."/>
        </authorList>
    </citation>
    <scope>NUCLEOTIDE SEQUENCE [LARGE SCALE GENOMIC DNA]</scope>
</reference>
<dbReference type="Ensembl" id="ENSTGET00000024441.1">
    <property type="protein sequence ID" value="ENSTGEP00000020531.1"/>
    <property type="gene ID" value="ENSTGEG00000016511.1"/>
</dbReference>
<dbReference type="GO" id="GO:0005742">
    <property type="term" value="C:mitochondrial outer membrane translocase complex"/>
    <property type="evidence" value="ECO:0007669"/>
    <property type="project" value="InterPro"/>
</dbReference>
<dbReference type="InterPro" id="IPR029179">
    <property type="entry name" value="TOMM5_metazoa"/>
</dbReference>
<dbReference type="PANTHER" id="PTHR28436:SF1">
    <property type="entry name" value="MITOCHONDRIAL IMPORT RECEPTOR SUBUNIT TOM5 HOMOLOG"/>
    <property type="match status" value="1"/>
</dbReference>
<organism evidence="1 2">
    <name type="scientific">Theropithecus gelada</name>
    <name type="common">Gelada baboon</name>
    <dbReference type="NCBI Taxonomy" id="9565"/>
    <lineage>
        <taxon>Eukaryota</taxon>
        <taxon>Metazoa</taxon>
        <taxon>Chordata</taxon>
        <taxon>Craniata</taxon>
        <taxon>Vertebrata</taxon>
        <taxon>Euteleostomi</taxon>
        <taxon>Mammalia</taxon>
        <taxon>Eutheria</taxon>
        <taxon>Euarchontoglires</taxon>
        <taxon>Primates</taxon>
        <taxon>Haplorrhini</taxon>
        <taxon>Catarrhini</taxon>
        <taxon>Cercopithecidae</taxon>
        <taxon>Cercopithecinae</taxon>
        <taxon>Theropithecus</taxon>
    </lineage>
</organism>
<proteinExistence type="predicted"/>
<protein>
    <submittedName>
        <fullName evidence="1">Uncharacterized protein</fullName>
    </submittedName>
</protein>
<reference evidence="1" key="3">
    <citation type="submission" date="2025-09" db="UniProtKB">
        <authorList>
            <consortium name="Ensembl"/>
        </authorList>
    </citation>
    <scope>IDENTIFICATION</scope>
</reference>
<evidence type="ECO:0000313" key="2">
    <source>
        <dbReference type="Proteomes" id="UP000694411"/>
    </source>
</evidence>
<keyword evidence="2" id="KW-1185">Reference proteome</keyword>
<dbReference type="Proteomes" id="UP000694411">
    <property type="component" value="Chromosome 14"/>
</dbReference>
<dbReference type="PANTHER" id="PTHR28436">
    <property type="entry name" value="MITOCHONDRIAL IMPORT RECEPTOR SUBUNIT TOM5 HOMOLOG"/>
    <property type="match status" value="1"/>
</dbReference>
<reference evidence="1" key="2">
    <citation type="submission" date="2025-08" db="UniProtKB">
        <authorList>
            <consortium name="Ensembl"/>
        </authorList>
    </citation>
    <scope>IDENTIFICATION</scope>
</reference>
<dbReference type="AlphaFoldDB" id="A0A8D2FIJ3"/>
<sequence>VFRIKGLSMTLDPEDTKWKMRVDVISSLQSFLIYAALLQVTAFILKKLGSIRKLGIPCDCQI</sequence>
<evidence type="ECO:0000313" key="1">
    <source>
        <dbReference type="Ensembl" id="ENSTGEP00000020531.1"/>
    </source>
</evidence>
<name>A0A8D2FIJ3_THEGE</name>